<name>A0A7D9DZ88_PARCT</name>
<proteinExistence type="predicted"/>
<dbReference type="AlphaFoldDB" id="A0A7D9DZ88"/>
<comment type="caution">
    <text evidence="1">The sequence shown here is derived from an EMBL/GenBank/DDBJ whole genome shotgun (WGS) entry which is preliminary data.</text>
</comment>
<evidence type="ECO:0000313" key="2">
    <source>
        <dbReference type="Proteomes" id="UP001152795"/>
    </source>
</evidence>
<sequence>MADDVEHFLEFVLKRSEEISLQENEDILSELLRHIDLLGRTVQLLEEIRDFVVNAALLLTTIIIAPTRNPPMLLSTVLAIQQSPIPSILQSSDLATPRLVTESVMMTSSSKESAVLKALSSIQASPTTPEVLPSSTLTPE</sequence>
<accession>A0A7D9DZ88</accession>
<dbReference type="Proteomes" id="UP001152795">
    <property type="component" value="Unassembled WGS sequence"/>
</dbReference>
<evidence type="ECO:0000313" key="1">
    <source>
        <dbReference type="EMBL" id="CAB3995010.1"/>
    </source>
</evidence>
<keyword evidence="2" id="KW-1185">Reference proteome</keyword>
<feature type="non-terminal residue" evidence="1">
    <location>
        <position position="1"/>
    </location>
</feature>
<reference evidence="1" key="1">
    <citation type="submission" date="2020-04" db="EMBL/GenBank/DDBJ databases">
        <authorList>
            <person name="Alioto T."/>
            <person name="Alioto T."/>
            <person name="Gomez Garrido J."/>
        </authorList>
    </citation>
    <scope>NUCLEOTIDE SEQUENCE</scope>
    <source>
        <strain evidence="1">A484AB</strain>
    </source>
</reference>
<protein>
    <submittedName>
        <fullName evidence="1">Uncharacterized protein</fullName>
    </submittedName>
</protein>
<gene>
    <name evidence="1" type="ORF">PACLA_8A042357</name>
</gene>
<organism evidence="1 2">
    <name type="scientific">Paramuricea clavata</name>
    <name type="common">Red gorgonian</name>
    <name type="synonym">Violescent sea-whip</name>
    <dbReference type="NCBI Taxonomy" id="317549"/>
    <lineage>
        <taxon>Eukaryota</taxon>
        <taxon>Metazoa</taxon>
        <taxon>Cnidaria</taxon>
        <taxon>Anthozoa</taxon>
        <taxon>Octocorallia</taxon>
        <taxon>Malacalcyonacea</taxon>
        <taxon>Plexauridae</taxon>
        <taxon>Paramuricea</taxon>
    </lineage>
</organism>
<dbReference type="EMBL" id="CACRXK020002582">
    <property type="protein sequence ID" value="CAB3995010.1"/>
    <property type="molecule type" value="Genomic_DNA"/>
</dbReference>